<evidence type="ECO:0000256" key="4">
    <source>
        <dbReference type="ARBA" id="ARBA00022989"/>
    </source>
</evidence>
<dbReference type="Gramene" id="TraesWEE_scaffold_055293_01G000200.1">
    <property type="protein sequence ID" value="TraesWEE_scaffold_055293_01G000200.1"/>
    <property type="gene ID" value="TraesWEE_scaffold_055293_01G000200"/>
</dbReference>
<dbReference type="EnsemblPlants" id="TraesCS3D02G534600.1">
    <property type="protein sequence ID" value="TraesCS3D02G534600.1"/>
    <property type="gene ID" value="TraesCS3D02G534600"/>
</dbReference>
<name>A0A3B6H375_WHEAT</name>
<dbReference type="SMR" id="A0A3B6H375"/>
<evidence type="ECO:0000313" key="11">
    <source>
        <dbReference type="Proteomes" id="UP000019116"/>
    </source>
</evidence>
<feature type="transmembrane region" description="Helical" evidence="8">
    <location>
        <begin position="529"/>
        <end position="547"/>
    </location>
</feature>
<dbReference type="Gene3D" id="1.25.40.20">
    <property type="entry name" value="Ankyrin repeat-containing domain"/>
    <property type="match status" value="1"/>
</dbReference>
<dbReference type="PANTHER" id="PTHR24186:SF54">
    <property type="entry name" value="PGG DOMAIN-CONTAINING PROTEIN"/>
    <property type="match status" value="1"/>
</dbReference>
<evidence type="ECO:0000256" key="6">
    <source>
        <dbReference type="ARBA" id="ARBA00023136"/>
    </source>
</evidence>
<feature type="domain" description="PGG" evidence="9">
    <location>
        <begin position="438"/>
        <end position="546"/>
    </location>
</feature>
<dbReference type="Pfam" id="PF13962">
    <property type="entry name" value="PGG"/>
    <property type="match status" value="1"/>
</dbReference>
<gene>
    <name evidence="10" type="primary">LOC123075945</name>
</gene>
<evidence type="ECO:0000256" key="2">
    <source>
        <dbReference type="ARBA" id="ARBA00022692"/>
    </source>
</evidence>
<dbReference type="Gramene" id="TraesCS3D03G1180800.1">
    <property type="protein sequence ID" value="TraesCS3D03G1180800.1.CDS"/>
    <property type="gene ID" value="TraesCS3D03G1180800"/>
</dbReference>
<dbReference type="AlphaFoldDB" id="A0A3B6H375"/>
<dbReference type="InterPro" id="IPR026961">
    <property type="entry name" value="PGG_dom"/>
</dbReference>
<feature type="transmembrane region" description="Helical" evidence="8">
    <location>
        <begin position="483"/>
        <end position="508"/>
    </location>
</feature>
<keyword evidence="2 8" id="KW-0812">Transmembrane</keyword>
<dbReference type="Gramene" id="TraesCS3D02G534600.1">
    <property type="protein sequence ID" value="TraesCS3D02G534600.1"/>
    <property type="gene ID" value="TraesCS3D02G534600"/>
</dbReference>
<feature type="repeat" description="ANK" evidence="7">
    <location>
        <begin position="342"/>
        <end position="367"/>
    </location>
</feature>
<dbReference type="GeneID" id="123075945"/>
<protein>
    <recommendedName>
        <fullName evidence="9">PGG domain-containing protein</fullName>
    </recommendedName>
</protein>
<evidence type="ECO:0000256" key="1">
    <source>
        <dbReference type="ARBA" id="ARBA00004141"/>
    </source>
</evidence>
<proteinExistence type="predicted"/>
<dbReference type="OrthoDB" id="673817at2759"/>
<feature type="repeat" description="ANK" evidence="7">
    <location>
        <begin position="224"/>
        <end position="256"/>
    </location>
</feature>
<dbReference type="PANTHER" id="PTHR24186">
    <property type="entry name" value="PROTEIN PHOSPHATASE 1 REGULATORY SUBUNIT"/>
    <property type="match status" value="1"/>
</dbReference>
<evidence type="ECO:0000256" key="3">
    <source>
        <dbReference type="ARBA" id="ARBA00022737"/>
    </source>
</evidence>
<evidence type="ECO:0000259" key="9">
    <source>
        <dbReference type="Pfam" id="PF13962"/>
    </source>
</evidence>
<keyword evidence="6 8" id="KW-0472">Membrane</keyword>
<dbReference type="RefSeq" id="XP_044354372.1">
    <property type="nucleotide sequence ID" value="XM_044498437.1"/>
</dbReference>
<keyword evidence="5 7" id="KW-0040">ANK repeat</keyword>
<keyword evidence="11" id="KW-1185">Reference proteome</keyword>
<evidence type="ECO:0000313" key="10">
    <source>
        <dbReference type="EnsemblPlants" id="TraesCS3D02G534600.1"/>
    </source>
</evidence>
<dbReference type="PROSITE" id="PS50088">
    <property type="entry name" value="ANK_REPEAT"/>
    <property type="match status" value="2"/>
</dbReference>
<organism evidence="10">
    <name type="scientific">Triticum aestivum</name>
    <name type="common">Wheat</name>
    <dbReference type="NCBI Taxonomy" id="4565"/>
    <lineage>
        <taxon>Eukaryota</taxon>
        <taxon>Viridiplantae</taxon>
        <taxon>Streptophyta</taxon>
        <taxon>Embryophyta</taxon>
        <taxon>Tracheophyta</taxon>
        <taxon>Spermatophyta</taxon>
        <taxon>Magnoliopsida</taxon>
        <taxon>Liliopsida</taxon>
        <taxon>Poales</taxon>
        <taxon>Poaceae</taxon>
        <taxon>BOP clade</taxon>
        <taxon>Pooideae</taxon>
        <taxon>Triticodae</taxon>
        <taxon>Triticeae</taxon>
        <taxon>Triticinae</taxon>
        <taxon>Triticum</taxon>
    </lineage>
</organism>
<dbReference type="Gramene" id="TraesROB_scaffold_060625_01G000100.1">
    <property type="protein sequence ID" value="TraesROB_scaffold_060625_01G000100.1"/>
    <property type="gene ID" value="TraesROB_scaffold_060625_01G000100"/>
</dbReference>
<dbReference type="Pfam" id="PF12796">
    <property type="entry name" value="Ank_2"/>
    <property type="match status" value="3"/>
</dbReference>
<dbReference type="PROSITE" id="PS50297">
    <property type="entry name" value="ANK_REP_REGION"/>
    <property type="match status" value="2"/>
</dbReference>
<sequence length="606" mass="67466">MAANTPTTDGTGGQSAMDERILKAATSGIFWDIEVLATKSPSILLGVTPQGNNCLHISTIHGHEEFCLYALALERSLLENVNCENETPLVIAVSLGHASLASKLLQQCCGRPRLSRAILQQDRYGFNALHHAIRNGHKQLALDLIAEEPALSGAVTRYNESPMFIAVMRNFVDVLENLLDIVDSSHMGQYGCHALHAAARNGNKDIALQIMKKRPRLATEADWDGITPLRMAISYNKVDVLQVLLEQRSSLAYETDKDGYPLLYSAATRGQVDVARALLKFCPDAFYCRLVIEKSPIIGESSLSGDTLTCLQIAVKNGHLEFVKFILQTRQLRKLINMQDKVGRTALHYAVEQCDPRLVAALLSHGSIDPTILDNRGNSAASQLSSITIVDKTLDWKEVHVLMSKADPNDDDISLYNLRKGAKKQENIRSRRQRESMTQKYRSNTSLVAILLATITFTAAFTLPGGYSSDSGNAGLATMSGKVTFIVFLIFDTLAMCSAFVVAFICLMGKWEDDKFTTCYIFVTKKLTWFAYLATVTAFSTGLYTVLAPRIHWLAILICSLVAFFFILTIFIAKWPSLKLSFRLGQTWHDLELKFLQWFDLQFQFQ</sequence>
<accession>A0A3B6H375</accession>
<reference evidence="10" key="2">
    <citation type="submission" date="2018-10" db="UniProtKB">
        <authorList>
            <consortium name="EnsemblPlants"/>
        </authorList>
    </citation>
    <scope>IDENTIFICATION</scope>
</reference>
<dbReference type="InterPro" id="IPR002110">
    <property type="entry name" value="Ankyrin_rpt"/>
</dbReference>
<dbReference type="STRING" id="4565.A0A3B6H375"/>
<dbReference type="SUPFAM" id="SSF48403">
    <property type="entry name" value="Ankyrin repeat"/>
    <property type="match status" value="1"/>
</dbReference>
<dbReference type="InterPro" id="IPR036770">
    <property type="entry name" value="Ankyrin_rpt-contain_sf"/>
</dbReference>
<dbReference type="Proteomes" id="UP000019116">
    <property type="component" value="Chromosome 3D"/>
</dbReference>
<keyword evidence="4 8" id="KW-1133">Transmembrane helix</keyword>
<dbReference type="GO" id="GO:0016020">
    <property type="term" value="C:membrane"/>
    <property type="evidence" value="ECO:0000318"/>
    <property type="project" value="GO_Central"/>
</dbReference>
<evidence type="ECO:0000256" key="7">
    <source>
        <dbReference type="PROSITE-ProRule" id="PRU00023"/>
    </source>
</evidence>
<feature type="transmembrane region" description="Helical" evidence="8">
    <location>
        <begin position="441"/>
        <end position="463"/>
    </location>
</feature>
<feature type="transmembrane region" description="Helical" evidence="8">
    <location>
        <begin position="553"/>
        <end position="573"/>
    </location>
</feature>
<comment type="subcellular location">
    <subcellularLocation>
        <location evidence="1">Membrane</location>
        <topology evidence="1">Multi-pass membrane protein</topology>
    </subcellularLocation>
</comment>
<evidence type="ECO:0000256" key="8">
    <source>
        <dbReference type="SAM" id="Phobius"/>
    </source>
</evidence>
<dbReference type="OMA" id="GHWRIVL"/>
<evidence type="ECO:0000256" key="5">
    <source>
        <dbReference type="ARBA" id="ARBA00023043"/>
    </source>
</evidence>
<reference evidence="10" key="1">
    <citation type="submission" date="2018-08" db="EMBL/GenBank/DDBJ databases">
        <authorList>
            <person name="Rossello M."/>
        </authorList>
    </citation>
    <scope>NUCLEOTIDE SEQUENCE [LARGE SCALE GENOMIC DNA]</scope>
    <source>
        <strain evidence="10">cv. Chinese Spring</strain>
    </source>
</reference>
<dbReference type="Gramene" id="TraesPARA_EIv1.0_1177940.1">
    <property type="protein sequence ID" value="TraesPARA_EIv1.0_1177940.1.CDS"/>
    <property type="gene ID" value="TraesPARA_EIv1.0_1177940"/>
</dbReference>
<keyword evidence="3" id="KW-0677">Repeat</keyword>
<dbReference type="Gramene" id="TraesCLE_scaffold_011643_01G000400.1">
    <property type="protein sequence ID" value="TraesCLE_scaffold_011643_01G000400.1"/>
    <property type="gene ID" value="TraesCLE_scaffold_011643_01G000400"/>
</dbReference>
<dbReference type="SMART" id="SM00248">
    <property type="entry name" value="ANK"/>
    <property type="match status" value="9"/>
</dbReference>